<evidence type="ECO:0000313" key="2">
    <source>
        <dbReference type="Proteomes" id="UP001634393"/>
    </source>
</evidence>
<dbReference type="AlphaFoldDB" id="A0ABD3UQZ9"/>
<dbReference type="Proteomes" id="UP001634393">
    <property type="component" value="Unassembled WGS sequence"/>
</dbReference>
<keyword evidence="2" id="KW-1185">Reference proteome</keyword>
<organism evidence="1 2">
    <name type="scientific">Penstemon smallii</name>
    <dbReference type="NCBI Taxonomy" id="265156"/>
    <lineage>
        <taxon>Eukaryota</taxon>
        <taxon>Viridiplantae</taxon>
        <taxon>Streptophyta</taxon>
        <taxon>Embryophyta</taxon>
        <taxon>Tracheophyta</taxon>
        <taxon>Spermatophyta</taxon>
        <taxon>Magnoliopsida</taxon>
        <taxon>eudicotyledons</taxon>
        <taxon>Gunneridae</taxon>
        <taxon>Pentapetalae</taxon>
        <taxon>asterids</taxon>
        <taxon>lamiids</taxon>
        <taxon>Lamiales</taxon>
        <taxon>Plantaginaceae</taxon>
        <taxon>Cheloneae</taxon>
        <taxon>Penstemon</taxon>
    </lineage>
</organism>
<protein>
    <submittedName>
        <fullName evidence="1">Uncharacterized protein</fullName>
    </submittedName>
</protein>
<accession>A0ABD3UQZ9</accession>
<proteinExistence type="predicted"/>
<name>A0ABD3UQZ9_9LAMI</name>
<comment type="caution">
    <text evidence="1">The sequence shown here is derived from an EMBL/GenBank/DDBJ whole genome shotgun (WGS) entry which is preliminary data.</text>
</comment>
<sequence length="41" mass="4921">MFLMVKLITEEIEREESASREDLYSSDRNLQNTTIVYLRIL</sequence>
<reference evidence="1 2" key="1">
    <citation type="submission" date="2024-12" db="EMBL/GenBank/DDBJ databases">
        <title>The unique morphological basis and parallel evolutionary history of personate flowers in Penstemon.</title>
        <authorList>
            <person name="Depatie T.H."/>
            <person name="Wessinger C.A."/>
        </authorList>
    </citation>
    <scope>NUCLEOTIDE SEQUENCE [LARGE SCALE GENOMIC DNA]</scope>
    <source>
        <strain evidence="1">WTNN_2</strain>
        <tissue evidence="1">Leaf</tissue>
    </source>
</reference>
<evidence type="ECO:0000313" key="1">
    <source>
        <dbReference type="EMBL" id="KAL3851206.1"/>
    </source>
</evidence>
<gene>
    <name evidence="1" type="ORF">ACJIZ3_013088</name>
</gene>
<dbReference type="EMBL" id="JBJXBP010000001">
    <property type="protein sequence ID" value="KAL3851206.1"/>
    <property type="molecule type" value="Genomic_DNA"/>
</dbReference>